<name>A0ABP2J0C7_9ACTN</name>
<dbReference type="EMBL" id="AEDQ01000033">
    <property type="protein sequence ID" value="EFL43584.1"/>
    <property type="molecule type" value="Genomic_DNA"/>
</dbReference>
<proteinExistence type="predicted"/>
<keyword evidence="2" id="KW-1185">Reference proteome</keyword>
<accession>A0ABP2J0C7</accession>
<sequence length="38" mass="4302">MGSTLHHVMYSAYYCATAIRCTKGDMVRVMRASHTTHN</sequence>
<gene>
    <name evidence="1" type="ORF">HMPREF9248_0693</name>
</gene>
<evidence type="ECO:0000313" key="1">
    <source>
        <dbReference type="EMBL" id="EFL43584.1"/>
    </source>
</evidence>
<dbReference type="Proteomes" id="UP000004431">
    <property type="component" value="Unassembled WGS sequence"/>
</dbReference>
<reference evidence="1 2" key="1">
    <citation type="submission" date="2010-08" db="EMBL/GenBank/DDBJ databases">
        <authorList>
            <person name="Durkin A.S."/>
            <person name="Madupu R."/>
            <person name="Torralba M."/>
            <person name="Gillis M."/>
            <person name="Methe B."/>
            <person name="Sutton G."/>
            <person name="Nelson K.E."/>
        </authorList>
    </citation>
    <scope>NUCLEOTIDE SEQUENCE [LARGE SCALE GENOMIC DNA]</scope>
    <source>
        <strain evidence="1 2">PB189-T1-4</strain>
    </source>
</reference>
<organism evidence="1 2">
    <name type="scientific">Fannyhessea vaginae PB189-T1-4</name>
    <dbReference type="NCBI Taxonomy" id="866774"/>
    <lineage>
        <taxon>Bacteria</taxon>
        <taxon>Bacillati</taxon>
        <taxon>Actinomycetota</taxon>
        <taxon>Coriobacteriia</taxon>
        <taxon>Coriobacteriales</taxon>
        <taxon>Atopobiaceae</taxon>
        <taxon>Fannyhessea</taxon>
    </lineage>
</organism>
<protein>
    <submittedName>
        <fullName evidence="1">Uncharacterized protein</fullName>
    </submittedName>
</protein>
<comment type="caution">
    <text evidence="1">The sequence shown here is derived from an EMBL/GenBank/DDBJ whole genome shotgun (WGS) entry which is preliminary data.</text>
</comment>
<evidence type="ECO:0000313" key="2">
    <source>
        <dbReference type="Proteomes" id="UP000004431"/>
    </source>
</evidence>